<dbReference type="EMBL" id="LS483468">
    <property type="protein sequence ID" value="SQI33022.1"/>
    <property type="molecule type" value="Genomic_DNA"/>
</dbReference>
<dbReference type="KEGG" id="rcr:NCTC10994_02403"/>
<dbReference type="Pfam" id="PF21006">
    <property type="entry name" value="NHase_beta_N"/>
    <property type="match status" value="1"/>
</dbReference>
<dbReference type="GO" id="GO:0018760">
    <property type="term" value="F:thiocyanate hydrolase activity"/>
    <property type="evidence" value="ECO:0007669"/>
    <property type="project" value="UniProtKB-EC"/>
</dbReference>
<gene>
    <name evidence="2" type="primary">scnB_2</name>
    <name evidence="2" type="ORF">NCTC10994_02403</name>
</gene>
<accession>A0A2X4UES0</accession>
<dbReference type="AlphaFoldDB" id="A0A2X4UES0"/>
<protein>
    <submittedName>
        <fullName evidence="2">Thiocyanate hydrolase beta subunit</fullName>
        <ecNumber evidence="2">3.5.5.8</ecNumber>
    </submittedName>
</protein>
<dbReference type="InterPro" id="IPR042262">
    <property type="entry name" value="CN_hydtase_beta_C"/>
</dbReference>
<dbReference type="InterPro" id="IPR008990">
    <property type="entry name" value="Elect_transpt_acc-like_dom_sf"/>
</dbReference>
<dbReference type="SUPFAM" id="SSF50090">
    <property type="entry name" value="Electron transport accessory proteins"/>
    <property type="match status" value="1"/>
</dbReference>
<keyword evidence="3" id="KW-1185">Reference proteome</keyword>
<dbReference type="EC" id="3.5.5.8" evidence="2"/>
<organism evidence="2 3">
    <name type="scientific">Rhodococcus coprophilus</name>
    <dbReference type="NCBI Taxonomy" id="38310"/>
    <lineage>
        <taxon>Bacteria</taxon>
        <taxon>Bacillati</taxon>
        <taxon>Actinomycetota</taxon>
        <taxon>Actinomycetes</taxon>
        <taxon>Mycobacteriales</taxon>
        <taxon>Nocardiaceae</taxon>
        <taxon>Rhodococcus</taxon>
    </lineage>
</organism>
<keyword evidence="2" id="KW-0378">Hydrolase</keyword>
<dbReference type="STRING" id="1219011.GCA_001895045_04180"/>
<sequence length="120" mass="13864">MTVDKQRFDRRDSVEAHEIILGLLGDDAVRETSLPELDRTPAPWESSMQATVECLSWRNVWDNLERRQTEDALGEDIYREFPVHTRSAIATAHTLLDRGVIDPDELQAKMREVRARFEGD</sequence>
<dbReference type="Proteomes" id="UP000249091">
    <property type="component" value="Chromosome 1"/>
</dbReference>
<proteinExistence type="predicted"/>
<name>A0A2X4UES0_9NOCA</name>
<dbReference type="Gene3D" id="1.10.472.20">
    <property type="entry name" value="Nitrile hydratase, beta subunit"/>
    <property type="match status" value="1"/>
</dbReference>
<feature type="domain" description="Nitrile hydratase beta subunit-like N-terminal" evidence="1">
    <location>
        <begin position="24"/>
        <end position="115"/>
    </location>
</feature>
<reference evidence="2 3" key="1">
    <citation type="submission" date="2018-06" db="EMBL/GenBank/DDBJ databases">
        <authorList>
            <consortium name="Pathogen Informatics"/>
            <person name="Doyle S."/>
        </authorList>
    </citation>
    <scope>NUCLEOTIDE SEQUENCE [LARGE SCALE GENOMIC DNA]</scope>
    <source>
        <strain evidence="2 3">NCTC10994</strain>
    </source>
</reference>
<evidence type="ECO:0000313" key="2">
    <source>
        <dbReference type="EMBL" id="SQI33022.1"/>
    </source>
</evidence>
<evidence type="ECO:0000259" key="1">
    <source>
        <dbReference type="Pfam" id="PF21006"/>
    </source>
</evidence>
<dbReference type="InterPro" id="IPR049054">
    <property type="entry name" value="CN_hydtase_beta-like_N"/>
</dbReference>
<evidence type="ECO:0000313" key="3">
    <source>
        <dbReference type="Proteomes" id="UP000249091"/>
    </source>
</evidence>